<dbReference type="InParanoid" id="A0A6P8RI11"/>
<dbReference type="PANTHER" id="PTHR44444">
    <property type="entry name" value="PROTEIN SEL-1 HOMOLOG 3"/>
    <property type="match status" value="1"/>
</dbReference>
<feature type="transmembrane region" description="Helical" evidence="1">
    <location>
        <begin position="1038"/>
        <end position="1060"/>
    </location>
</feature>
<name>A0A6P8RI11_GEOSA</name>
<protein>
    <submittedName>
        <fullName evidence="4">Protein sel-1 homolog 3-like</fullName>
    </submittedName>
</protein>
<dbReference type="SMART" id="SM00671">
    <property type="entry name" value="SEL1"/>
    <property type="match status" value="8"/>
</dbReference>
<proteinExistence type="predicted"/>
<keyword evidence="1" id="KW-0472">Membrane</keyword>
<evidence type="ECO:0000313" key="3">
    <source>
        <dbReference type="Proteomes" id="UP000515159"/>
    </source>
</evidence>
<feature type="chain" id="PRO_5027907654" evidence="2">
    <location>
        <begin position="27"/>
        <end position="1074"/>
    </location>
</feature>
<reference evidence="4" key="1">
    <citation type="submission" date="2025-08" db="UniProtKB">
        <authorList>
            <consortium name="RefSeq"/>
        </authorList>
    </citation>
    <scope>IDENTIFICATION</scope>
</reference>
<organism evidence="3 4">
    <name type="scientific">Geotrypetes seraphini</name>
    <name type="common">Gaboon caecilian</name>
    <name type="synonym">Caecilia seraphini</name>
    <dbReference type="NCBI Taxonomy" id="260995"/>
    <lineage>
        <taxon>Eukaryota</taxon>
        <taxon>Metazoa</taxon>
        <taxon>Chordata</taxon>
        <taxon>Craniata</taxon>
        <taxon>Vertebrata</taxon>
        <taxon>Euteleostomi</taxon>
        <taxon>Amphibia</taxon>
        <taxon>Gymnophiona</taxon>
        <taxon>Geotrypetes</taxon>
    </lineage>
</organism>
<dbReference type="InterPro" id="IPR042756">
    <property type="entry name" value="Sel-1L3"/>
</dbReference>
<sequence>MEAIIPATCWLKLILGCVFSLKLVVSQTVDTGEPLLAESSSVQFLNAPHNLVAGYILQVLYHCERNQVVHVEVLASSLLKTAIPVFKKRWACSPGVRMKLRRVRMDLPDQIVFREDYFIKHSIIVSYVVLRAWIADDSSASVHSDSSYDLAVAKIFHHIQPLPPYSRPQKDHQHSLNWDQQLVWQMRKDTLPQCPVEQEIADILPFIFASTGEYFGIMKKLNPYSDPVLEMTRQRGITATRCTFSTWLYLMQRCPDNFCGILYQMDRAFKYGSPTLLLTKTDYLHVQLVTTSGIAKAFHSTFTLPVHEWCLLELRLNENQGNLTMVCNEERMFSTFHKFEENIVLDDTNGHLLLGGSQIARGINAFFGPTIFHRNCLQTLSQWHPRDLQSEREERVLHLNYPAHRHSQVPERRLPDLIKSLDFSHWFTKCRIFREECLRWLQVYKLEAESQEPNKTCGTVYWDYIIQYSNVPPEAQCQVWESPIPLRRATVSKLLRTMVLEQGVRLLKTELLGLELFHTFEKRVMGHEGTARIRRLLPLLLQAGCLGVHRAYYLASVLYQTGFGVKKDPEKALRFVLIAAQADERLSEMYLGHKHYLGVDSFPMDLDLSYAYYANIAQQTIADRIQLTRNQSFVEYVRLTDEEALKRQTKENAHLFVWLRFQARQGVSSAQQAVSRMLYWGQQGINSNLKAAVKLYEKGASQLKDPVLMYDYSIVLLRGQGVQQDIPKGLEFLKKAADQNFVPAINGLGWYYQTFEKDYQQAVLYWEKADALGNLEAPFNLGHLYATGLFPGKGQDDYTAYQYYWKSASRGHVDGAVNLAAYWNRGIPDKVPRLPRNAVEWAKWASEQNGYLGAVLRKSLDGYIQQAWSKTLLQYLQASEAGFEVAQFNMAYLCEKDPEGLISRYMQTDCAWKYYNLSAHSDQPPSYAQIKMGDLLYVTHPRRKRDIQGAVRMYTAAALQQDPQGLYSLGILVKDGVSLPFSTLKMLGLNRSIIADNFTILIELYKRCRDHERDASYMACSLALLNTHLQYIWTFHRFTVQCSTAIAITFLIALCVMTLMNRLQNGGVRRQNTV</sequence>
<dbReference type="Proteomes" id="UP000515159">
    <property type="component" value="Chromosome 6"/>
</dbReference>
<evidence type="ECO:0000256" key="1">
    <source>
        <dbReference type="SAM" id="Phobius"/>
    </source>
</evidence>
<evidence type="ECO:0000313" key="4">
    <source>
        <dbReference type="RefSeq" id="XP_033804793.1"/>
    </source>
</evidence>
<dbReference type="Pfam" id="PF08238">
    <property type="entry name" value="Sel1"/>
    <property type="match status" value="7"/>
</dbReference>
<feature type="signal peptide" evidence="2">
    <location>
        <begin position="1"/>
        <end position="26"/>
    </location>
</feature>
<dbReference type="AlphaFoldDB" id="A0A6P8RI11"/>
<keyword evidence="3" id="KW-1185">Reference proteome</keyword>
<dbReference type="OrthoDB" id="272077at2759"/>
<accession>A0A6P8RI11</accession>
<dbReference type="GeneID" id="117362480"/>
<dbReference type="PANTHER" id="PTHR44444:SF4">
    <property type="entry name" value="PROTEIN SEL-1 HOMOLOG 3 ISOFORM X1"/>
    <property type="match status" value="1"/>
</dbReference>
<dbReference type="KEGG" id="gsh:117362480"/>
<gene>
    <name evidence="4" type="primary">LOC117362480</name>
</gene>
<keyword evidence="2" id="KW-0732">Signal</keyword>
<keyword evidence="1" id="KW-1133">Transmembrane helix</keyword>
<dbReference type="InterPro" id="IPR006597">
    <property type="entry name" value="Sel1-like"/>
</dbReference>
<dbReference type="RefSeq" id="XP_033804793.1">
    <property type="nucleotide sequence ID" value="XM_033948902.1"/>
</dbReference>
<dbReference type="InterPro" id="IPR011990">
    <property type="entry name" value="TPR-like_helical_dom_sf"/>
</dbReference>
<dbReference type="SUPFAM" id="SSF81901">
    <property type="entry name" value="HCP-like"/>
    <property type="match status" value="3"/>
</dbReference>
<evidence type="ECO:0000256" key="2">
    <source>
        <dbReference type="SAM" id="SignalP"/>
    </source>
</evidence>
<dbReference type="Gene3D" id="1.25.40.10">
    <property type="entry name" value="Tetratricopeptide repeat domain"/>
    <property type="match status" value="3"/>
</dbReference>
<keyword evidence="1" id="KW-0812">Transmembrane</keyword>